<dbReference type="KEGG" id="ghl:GM160_06685"/>
<sequence>MSEVDGAGHPDVQPPLDWPGAPGSARPRLAGSPAWQAGLKQSPESFRVDEELGFDPSGAGNHWLMRLEKRDMTTGALVDWIAKVTGTRARDIGFSGLKDRHAVTTQWLSVPHESFDPAAFERACAEAGVGLLALDRHDRKLRRGTHRANRFRLRLHDVAPVHETEAPDLAGYLAERAPGLASRGMANYFGEQRYGRYFGNLRGLVEWGQGIRTGRPKRQARNWLLSTLRSAIFDRVLADRVASGGIDRVEPGDLLQLAGSRSRFLAEADELDVLEARLAQGDVMPTGPLWGEGASPAGDGVAARENALATEMLARFGEATWRQWLSDWRVEADRRPLAVRVTDLEYGVEDGAVELAFSLPPGSYATELVAELFTVTSSD</sequence>
<dbReference type="InterPro" id="IPR020103">
    <property type="entry name" value="PsdUridine_synth_cat_dom_sf"/>
</dbReference>
<evidence type="ECO:0000313" key="7">
    <source>
        <dbReference type="EMBL" id="QGT78608.1"/>
    </source>
</evidence>
<dbReference type="GO" id="GO:0031119">
    <property type="term" value="P:tRNA pseudouridine synthesis"/>
    <property type="evidence" value="ECO:0007669"/>
    <property type="project" value="UniProtKB-UniRule"/>
</dbReference>
<dbReference type="InterPro" id="IPR001656">
    <property type="entry name" value="PsdUridine_synth_TruD"/>
</dbReference>
<evidence type="ECO:0000256" key="4">
    <source>
        <dbReference type="HAMAP-Rule" id="MF_01082"/>
    </source>
</evidence>
<gene>
    <name evidence="4 7" type="primary">truD</name>
    <name evidence="7" type="ORF">GM160_06685</name>
</gene>
<name>A0A6I6D129_9GAMM</name>
<dbReference type="GO" id="GO:0005829">
    <property type="term" value="C:cytosol"/>
    <property type="evidence" value="ECO:0007669"/>
    <property type="project" value="TreeGrafter"/>
</dbReference>
<comment type="function">
    <text evidence="4">Responsible for synthesis of pseudouridine from uracil-13 in transfer RNAs.</text>
</comment>
<dbReference type="Gene3D" id="3.30.2340.10">
    <property type="entry name" value="TruD, insertion domain"/>
    <property type="match status" value="1"/>
</dbReference>
<dbReference type="EMBL" id="CP046415">
    <property type="protein sequence ID" value="QGT78608.1"/>
    <property type="molecule type" value="Genomic_DNA"/>
</dbReference>
<dbReference type="PROSITE" id="PS01268">
    <property type="entry name" value="UPF0024"/>
    <property type="match status" value="1"/>
</dbReference>
<evidence type="ECO:0000256" key="3">
    <source>
        <dbReference type="ARBA" id="ARBA00023235"/>
    </source>
</evidence>
<dbReference type="PANTHER" id="PTHR47811">
    <property type="entry name" value="TRNA PSEUDOURIDINE SYNTHASE D"/>
    <property type="match status" value="1"/>
</dbReference>
<dbReference type="GO" id="GO:0003723">
    <property type="term" value="F:RNA binding"/>
    <property type="evidence" value="ECO:0007669"/>
    <property type="project" value="InterPro"/>
</dbReference>
<evidence type="ECO:0000313" key="8">
    <source>
        <dbReference type="Proteomes" id="UP000427716"/>
    </source>
</evidence>
<dbReference type="PANTHER" id="PTHR47811:SF1">
    <property type="entry name" value="TRNA PSEUDOURIDINE SYNTHASE D"/>
    <property type="match status" value="1"/>
</dbReference>
<dbReference type="HAMAP" id="MF_01082">
    <property type="entry name" value="TruD"/>
    <property type="match status" value="1"/>
</dbReference>
<organism evidence="7 8">
    <name type="scientific">Guyparkeria halophila</name>
    <dbReference type="NCBI Taxonomy" id="47960"/>
    <lineage>
        <taxon>Bacteria</taxon>
        <taxon>Pseudomonadati</taxon>
        <taxon>Pseudomonadota</taxon>
        <taxon>Gammaproteobacteria</taxon>
        <taxon>Chromatiales</taxon>
        <taxon>Thioalkalibacteraceae</taxon>
        <taxon>Guyparkeria</taxon>
    </lineage>
</organism>
<dbReference type="SUPFAM" id="SSF55120">
    <property type="entry name" value="Pseudouridine synthase"/>
    <property type="match status" value="1"/>
</dbReference>
<dbReference type="InterPro" id="IPR050170">
    <property type="entry name" value="TruD_pseudoU_synthase"/>
</dbReference>
<comment type="similarity">
    <text evidence="1 4">Belongs to the pseudouridine synthase TruD family.</text>
</comment>
<dbReference type="RefSeq" id="WP_156574075.1">
    <property type="nucleotide sequence ID" value="NZ_CP046415.1"/>
</dbReference>
<dbReference type="Pfam" id="PF01142">
    <property type="entry name" value="TruD"/>
    <property type="match status" value="2"/>
</dbReference>
<accession>A0A6I6D129</accession>
<dbReference type="EC" id="5.4.99.27" evidence="4"/>
<keyword evidence="8" id="KW-1185">Reference proteome</keyword>
<comment type="catalytic activity">
    <reaction evidence="4">
        <text>uridine(13) in tRNA = pseudouridine(13) in tRNA</text>
        <dbReference type="Rhea" id="RHEA:42540"/>
        <dbReference type="Rhea" id="RHEA-COMP:10105"/>
        <dbReference type="Rhea" id="RHEA-COMP:10106"/>
        <dbReference type="ChEBI" id="CHEBI:65314"/>
        <dbReference type="ChEBI" id="CHEBI:65315"/>
        <dbReference type="EC" id="5.4.99.27"/>
    </reaction>
</comment>
<keyword evidence="3 4" id="KW-0413">Isomerase</keyword>
<reference evidence="7 8" key="1">
    <citation type="submission" date="2019-11" db="EMBL/GenBank/DDBJ databases">
        <authorList>
            <person name="Zhang J."/>
            <person name="Sun C."/>
        </authorList>
    </citation>
    <scope>NUCLEOTIDE SEQUENCE [LARGE SCALE GENOMIC DNA]</scope>
    <source>
        <strain evidence="8">sp2</strain>
    </source>
</reference>
<dbReference type="AlphaFoldDB" id="A0A6I6D129"/>
<dbReference type="InterPro" id="IPR020119">
    <property type="entry name" value="PsdUridine_synth_TruD_CS"/>
</dbReference>
<feature type="domain" description="TRUD" evidence="6">
    <location>
        <begin position="184"/>
        <end position="339"/>
    </location>
</feature>
<evidence type="ECO:0000256" key="5">
    <source>
        <dbReference type="SAM" id="MobiDB-lite"/>
    </source>
</evidence>
<dbReference type="GO" id="GO:0160150">
    <property type="term" value="F:tRNA pseudouridine(13) synthase activity"/>
    <property type="evidence" value="ECO:0007669"/>
    <property type="project" value="UniProtKB-EC"/>
</dbReference>
<evidence type="ECO:0000259" key="6">
    <source>
        <dbReference type="PROSITE" id="PS50984"/>
    </source>
</evidence>
<proteinExistence type="inferred from homology"/>
<evidence type="ECO:0000256" key="1">
    <source>
        <dbReference type="ARBA" id="ARBA00007953"/>
    </source>
</evidence>
<evidence type="ECO:0000256" key="2">
    <source>
        <dbReference type="ARBA" id="ARBA00022694"/>
    </source>
</evidence>
<feature type="region of interest" description="Disordered" evidence="5">
    <location>
        <begin position="1"/>
        <end position="31"/>
    </location>
</feature>
<dbReference type="PROSITE" id="PS50984">
    <property type="entry name" value="TRUD"/>
    <property type="match status" value="1"/>
</dbReference>
<dbReference type="Proteomes" id="UP000427716">
    <property type="component" value="Chromosome"/>
</dbReference>
<protein>
    <recommendedName>
        <fullName evidence="4">tRNA pseudouridine synthase D</fullName>
        <ecNumber evidence="4">5.4.99.27</ecNumber>
    </recommendedName>
    <alternativeName>
        <fullName evidence="4">tRNA pseudouridine(13) synthase</fullName>
    </alternativeName>
    <alternativeName>
        <fullName evidence="4">tRNA pseudouridylate synthase D</fullName>
    </alternativeName>
    <alternativeName>
        <fullName evidence="4">tRNA-uridine isomerase D</fullName>
    </alternativeName>
</protein>
<keyword evidence="2 4" id="KW-0819">tRNA processing</keyword>
<dbReference type="InterPro" id="IPR011760">
    <property type="entry name" value="PsdUridine_synth_TruD_insert"/>
</dbReference>
<feature type="active site" description="Nucleophile" evidence="4">
    <location>
        <position position="99"/>
    </location>
</feature>
<dbReference type="InterPro" id="IPR042214">
    <property type="entry name" value="TruD_catalytic"/>
</dbReference>
<dbReference type="InterPro" id="IPR043165">
    <property type="entry name" value="TruD_insert_sf"/>
</dbReference>
<dbReference type="Gene3D" id="3.30.2350.20">
    <property type="entry name" value="TruD, catalytic domain"/>
    <property type="match status" value="1"/>
</dbReference>